<dbReference type="SUPFAM" id="SSF50249">
    <property type="entry name" value="Nucleic acid-binding proteins"/>
    <property type="match status" value="1"/>
</dbReference>
<dbReference type="PANTHER" id="PTHR14513">
    <property type="entry name" value="PROTECTION OF TELOMERES 1"/>
    <property type="match status" value="1"/>
</dbReference>
<dbReference type="Proteomes" id="UP001140094">
    <property type="component" value="Unassembled WGS sequence"/>
</dbReference>
<feature type="non-terminal residue" evidence="7">
    <location>
        <position position="438"/>
    </location>
</feature>
<feature type="domain" description="Telomeric single stranded DNA binding POT1/Cdc13" evidence="6">
    <location>
        <begin position="30"/>
        <end position="149"/>
    </location>
</feature>
<organism evidence="7 8">
    <name type="scientific">Coemansia guatemalensis</name>
    <dbReference type="NCBI Taxonomy" id="2761395"/>
    <lineage>
        <taxon>Eukaryota</taxon>
        <taxon>Fungi</taxon>
        <taxon>Fungi incertae sedis</taxon>
        <taxon>Zoopagomycota</taxon>
        <taxon>Kickxellomycotina</taxon>
        <taxon>Kickxellomycetes</taxon>
        <taxon>Kickxellales</taxon>
        <taxon>Kickxellaceae</taxon>
        <taxon>Coemansia</taxon>
    </lineage>
</organism>
<dbReference type="GO" id="GO:0016233">
    <property type="term" value="P:telomere capping"/>
    <property type="evidence" value="ECO:0007669"/>
    <property type="project" value="TreeGrafter"/>
</dbReference>
<evidence type="ECO:0000256" key="5">
    <source>
        <dbReference type="SAM" id="MobiDB-lite"/>
    </source>
</evidence>
<dbReference type="InterPro" id="IPR012340">
    <property type="entry name" value="NA-bd_OB-fold"/>
</dbReference>
<dbReference type="InterPro" id="IPR011564">
    <property type="entry name" value="Telomer_end-bd_POT1/Cdc13"/>
</dbReference>
<dbReference type="GO" id="GO:0010521">
    <property type="term" value="F:telomerase inhibitor activity"/>
    <property type="evidence" value="ECO:0007669"/>
    <property type="project" value="TreeGrafter"/>
</dbReference>
<dbReference type="GO" id="GO:0000783">
    <property type="term" value="C:nuclear telomere cap complex"/>
    <property type="evidence" value="ECO:0007669"/>
    <property type="project" value="TreeGrafter"/>
</dbReference>
<keyword evidence="2" id="KW-0158">Chromosome</keyword>
<evidence type="ECO:0000256" key="2">
    <source>
        <dbReference type="ARBA" id="ARBA00022454"/>
    </source>
</evidence>
<evidence type="ECO:0000259" key="6">
    <source>
        <dbReference type="SMART" id="SM00976"/>
    </source>
</evidence>
<keyword evidence="3" id="KW-0779">Telomere</keyword>
<feature type="region of interest" description="Disordered" evidence="5">
    <location>
        <begin position="419"/>
        <end position="438"/>
    </location>
</feature>
<evidence type="ECO:0000256" key="1">
    <source>
        <dbReference type="ARBA" id="ARBA00004574"/>
    </source>
</evidence>
<dbReference type="AlphaFoldDB" id="A0A9W8LTF2"/>
<accession>A0A9W8LTF2</accession>
<gene>
    <name evidence="7" type="ORF">H4R20_003746</name>
</gene>
<dbReference type="GO" id="GO:0032210">
    <property type="term" value="P:regulation of telomere maintenance via telomerase"/>
    <property type="evidence" value="ECO:0007669"/>
    <property type="project" value="TreeGrafter"/>
</dbReference>
<dbReference type="Gene3D" id="2.40.50.140">
    <property type="entry name" value="Nucleic acid-binding proteins"/>
    <property type="match status" value="2"/>
</dbReference>
<dbReference type="EMBL" id="JANBUO010000843">
    <property type="protein sequence ID" value="KAJ2801255.1"/>
    <property type="molecule type" value="Genomic_DNA"/>
</dbReference>
<keyword evidence="4" id="KW-0238">DNA-binding</keyword>
<evidence type="ECO:0000313" key="7">
    <source>
        <dbReference type="EMBL" id="KAJ2801255.1"/>
    </source>
</evidence>
<evidence type="ECO:0000313" key="8">
    <source>
        <dbReference type="Proteomes" id="UP001140094"/>
    </source>
</evidence>
<reference evidence="7" key="1">
    <citation type="submission" date="2022-07" db="EMBL/GenBank/DDBJ databases">
        <title>Phylogenomic reconstructions and comparative analyses of Kickxellomycotina fungi.</title>
        <authorList>
            <person name="Reynolds N.K."/>
            <person name="Stajich J.E."/>
            <person name="Barry K."/>
            <person name="Grigoriev I.V."/>
            <person name="Crous P."/>
            <person name="Smith M.E."/>
        </authorList>
    </citation>
    <scope>NUCLEOTIDE SEQUENCE</scope>
    <source>
        <strain evidence="7">NRRL 1565</strain>
    </source>
</reference>
<name>A0A9W8LTF2_9FUNG</name>
<dbReference type="OrthoDB" id="2186770at2759"/>
<comment type="caution">
    <text evidence="7">The sequence shown here is derived from an EMBL/GenBank/DDBJ whole genome shotgun (WGS) entry which is preliminary data.</text>
</comment>
<evidence type="ECO:0000256" key="3">
    <source>
        <dbReference type="ARBA" id="ARBA00022895"/>
    </source>
</evidence>
<keyword evidence="8" id="KW-1185">Reference proteome</keyword>
<protein>
    <recommendedName>
        <fullName evidence="6">Telomeric single stranded DNA binding POT1/Cdc13 domain-containing protein</fullName>
    </recommendedName>
</protein>
<dbReference type="Pfam" id="PF02765">
    <property type="entry name" value="POT1"/>
    <property type="match status" value="1"/>
</dbReference>
<evidence type="ECO:0000256" key="4">
    <source>
        <dbReference type="ARBA" id="ARBA00023125"/>
    </source>
</evidence>
<sequence length="438" mass="48404">MSKITALNARGNGAIESIADYKDQLKSSMLLSLQDLRPNLITSVVLVVVKVGDVMMTKGTDYMLQLRVADPTTGVNNTMPLSIFRRTASSMPDIRSPGDIMYLEAVKTNQVEQDCHLYNSFHTSWQVHNYSVSVEDTSPIIQYLRQWWQGTSMCTLRKSPAKVAAPPASDHVNDGTFTNNDMDISEDHARRIENGNGASAGVLNSNGAISNPIADNTHPLAVAASAVSAAPRNTNHTMAVTPVAPQAQVNYTSPIVSTTSRFNSQYRRLISEMEPGRHGDLVVEVLHVEPPAPDNNFFGDKMQRCVVTDYTESPLFSDSSRMPVDLAIRGQRLAWCTIHQVDRINKMPQLQKYGKYWLRGAKCVYAGNGNVGFAVQIHPKYMRTILVIQIEDGDAALEPLNARRQEVLQAPVQAALPEPLPDRIIDNAPEEQVPYHEP</sequence>
<dbReference type="GO" id="GO:0098505">
    <property type="term" value="F:G-rich strand telomeric DNA binding"/>
    <property type="evidence" value="ECO:0007669"/>
    <property type="project" value="TreeGrafter"/>
</dbReference>
<dbReference type="SMART" id="SM00976">
    <property type="entry name" value="Telo_bind"/>
    <property type="match status" value="1"/>
</dbReference>
<proteinExistence type="predicted"/>
<dbReference type="PANTHER" id="PTHR14513:SF0">
    <property type="entry name" value="PROTECTION OF TELOMERES PROTEIN 1"/>
    <property type="match status" value="1"/>
</dbReference>
<comment type="subcellular location">
    <subcellularLocation>
        <location evidence="1">Chromosome</location>
        <location evidence="1">Telomere</location>
    </subcellularLocation>
</comment>
<dbReference type="InterPro" id="IPR028389">
    <property type="entry name" value="POT1"/>
</dbReference>